<comment type="caution">
    <text evidence="1">The sequence shown here is derived from an EMBL/GenBank/DDBJ whole genome shotgun (WGS) entry which is preliminary data.</text>
</comment>
<sequence length="43" mass="5113">MFLFLFWFMFGISHNPTFRYFPHSLVNLKPTGVSTKLSDQRFG</sequence>
<dbReference type="Gramene" id="mRNA:HanXRQr2_Chr01g0023131">
    <property type="protein sequence ID" value="mRNA:HanXRQr2_Chr01g0023131"/>
    <property type="gene ID" value="HanXRQr2_Chr01g0023131"/>
</dbReference>
<protein>
    <submittedName>
        <fullName evidence="1">Uncharacterized protein</fullName>
    </submittedName>
</protein>
<name>A0A9K3JUU9_HELAN</name>
<proteinExistence type="predicted"/>
<dbReference type="Proteomes" id="UP000215914">
    <property type="component" value="Unassembled WGS sequence"/>
</dbReference>
<reference evidence="1" key="2">
    <citation type="submission" date="2020-06" db="EMBL/GenBank/DDBJ databases">
        <title>Helianthus annuus Genome sequencing and assembly Release 2.</title>
        <authorList>
            <person name="Gouzy J."/>
            <person name="Langlade N."/>
            <person name="Munos S."/>
        </authorList>
    </citation>
    <scope>NUCLEOTIDE SEQUENCE</scope>
    <source>
        <tissue evidence="1">Leaves</tissue>
    </source>
</reference>
<reference evidence="1" key="1">
    <citation type="journal article" date="2017" name="Nature">
        <title>The sunflower genome provides insights into oil metabolism, flowering and Asterid evolution.</title>
        <authorList>
            <person name="Badouin H."/>
            <person name="Gouzy J."/>
            <person name="Grassa C.J."/>
            <person name="Murat F."/>
            <person name="Staton S.E."/>
            <person name="Cottret L."/>
            <person name="Lelandais-Briere C."/>
            <person name="Owens G.L."/>
            <person name="Carrere S."/>
            <person name="Mayjonade B."/>
            <person name="Legrand L."/>
            <person name="Gill N."/>
            <person name="Kane N.C."/>
            <person name="Bowers J.E."/>
            <person name="Hubner S."/>
            <person name="Bellec A."/>
            <person name="Berard A."/>
            <person name="Berges H."/>
            <person name="Blanchet N."/>
            <person name="Boniface M.C."/>
            <person name="Brunel D."/>
            <person name="Catrice O."/>
            <person name="Chaidir N."/>
            <person name="Claudel C."/>
            <person name="Donnadieu C."/>
            <person name="Faraut T."/>
            <person name="Fievet G."/>
            <person name="Helmstetter N."/>
            <person name="King M."/>
            <person name="Knapp S.J."/>
            <person name="Lai Z."/>
            <person name="Le Paslier M.C."/>
            <person name="Lippi Y."/>
            <person name="Lorenzon L."/>
            <person name="Mandel J.R."/>
            <person name="Marage G."/>
            <person name="Marchand G."/>
            <person name="Marquand E."/>
            <person name="Bret-Mestries E."/>
            <person name="Morien E."/>
            <person name="Nambeesan S."/>
            <person name="Nguyen T."/>
            <person name="Pegot-Espagnet P."/>
            <person name="Pouilly N."/>
            <person name="Raftis F."/>
            <person name="Sallet E."/>
            <person name="Schiex T."/>
            <person name="Thomas J."/>
            <person name="Vandecasteele C."/>
            <person name="Vares D."/>
            <person name="Vear F."/>
            <person name="Vautrin S."/>
            <person name="Crespi M."/>
            <person name="Mangin B."/>
            <person name="Burke J.M."/>
            <person name="Salse J."/>
            <person name="Munos S."/>
            <person name="Vincourt P."/>
            <person name="Rieseberg L.H."/>
            <person name="Langlade N.B."/>
        </authorList>
    </citation>
    <scope>NUCLEOTIDE SEQUENCE</scope>
    <source>
        <tissue evidence="1">Leaves</tissue>
    </source>
</reference>
<gene>
    <name evidence="1" type="ORF">HanXRQr2_Chr01g0023131</name>
</gene>
<evidence type="ECO:0000313" key="2">
    <source>
        <dbReference type="Proteomes" id="UP000215914"/>
    </source>
</evidence>
<dbReference type="EMBL" id="MNCJ02000316">
    <property type="protein sequence ID" value="KAF5822148.1"/>
    <property type="molecule type" value="Genomic_DNA"/>
</dbReference>
<keyword evidence="2" id="KW-1185">Reference proteome</keyword>
<dbReference type="AlphaFoldDB" id="A0A9K3JUU9"/>
<evidence type="ECO:0000313" key="1">
    <source>
        <dbReference type="EMBL" id="KAF5822148.1"/>
    </source>
</evidence>
<organism evidence="1 2">
    <name type="scientific">Helianthus annuus</name>
    <name type="common">Common sunflower</name>
    <dbReference type="NCBI Taxonomy" id="4232"/>
    <lineage>
        <taxon>Eukaryota</taxon>
        <taxon>Viridiplantae</taxon>
        <taxon>Streptophyta</taxon>
        <taxon>Embryophyta</taxon>
        <taxon>Tracheophyta</taxon>
        <taxon>Spermatophyta</taxon>
        <taxon>Magnoliopsida</taxon>
        <taxon>eudicotyledons</taxon>
        <taxon>Gunneridae</taxon>
        <taxon>Pentapetalae</taxon>
        <taxon>asterids</taxon>
        <taxon>campanulids</taxon>
        <taxon>Asterales</taxon>
        <taxon>Asteraceae</taxon>
        <taxon>Asteroideae</taxon>
        <taxon>Heliantheae alliance</taxon>
        <taxon>Heliantheae</taxon>
        <taxon>Helianthus</taxon>
    </lineage>
</organism>
<accession>A0A9K3JUU9</accession>